<dbReference type="Proteomes" id="UP000320806">
    <property type="component" value="Unassembled WGS sequence"/>
</dbReference>
<evidence type="ECO:0008006" key="3">
    <source>
        <dbReference type="Google" id="ProtNLM"/>
    </source>
</evidence>
<accession>A0A542EI86</accession>
<keyword evidence="2" id="KW-1185">Reference proteome</keyword>
<gene>
    <name evidence="1" type="ORF">FB459_2571</name>
</gene>
<evidence type="ECO:0000313" key="2">
    <source>
        <dbReference type="Proteomes" id="UP000320806"/>
    </source>
</evidence>
<dbReference type="RefSeq" id="WP_141928745.1">
    <property type="nucleotide sequence ID" value="NZ_BAABCI010000006.1"/>
</dbReference>
<dbReference type="EMBL" id="VFMO01000001">
    <property type="protein sequence ID" value="TQJ15052.1"/>
    <property type="molecule type" value="Genomic_DNA"/>
</dbReference>
<reference evidence="1 2" key="1">
    <citation type="submission" date="2019-06" db="EMBL/GenBank/DDBJ databases">
        <title>Sequencing the genomes of 1000 actinobacteria strains.</title>
        <authorList>
            <person name="Klenk H.-P."/>
        </authorList>
    </citation>
    <scope>NUCLEOTIDE SEQUENCE [LARGE SCALE GENOMIC DNA]</scope>
    <source>
        <strain evidence="1 2">DSM 19828</strain>
    </source>
</reference>
<comment type="caution">
    <text evidence="1">The sequence shown here is derived from an EMBL/GenBank/DDBJ whole genome shotgun (WGS) entry which is preliminary data.</text>
</comment>
<protein>
    <recommendedName>
        <fullName evidence="3">UDP-N-acetylmuramyl pentapeptide phosphotransferase/UDP-N-acetylglucosamine-1-phosphate transferase</fullName>
    </recommendedName>
</protein>
<dbReference type="AlphaFoldDB" id="A0A542EI86"/>
<organism evidence="1 2">
    <name type="scientific">Yimella lutea</name>
    <dbReference type="NCBI Taxonomy" id="587872"/>
    <lineage>
        <taxon>Bacteria</taxon>
        <taxon>Bacillati</taxon>
        <taxon>Actinomycetota</taxon>
        <taxon>Actinomycetes</taxon>
        <taxon>Micrococcales</taxon>
        <taxon>Dermacoccaceae</taxon>
        <taxon>Yimella</taxon>
    </lineage>
</organism>
<dbReference type="OrthoDB" id="2679245at2"/>
<sequence>MASTATCVRSAVFSAALTGGTRSLLHRLPAVRERLSRKNFRGDDVTLIEGPAIIAGLSGAAMVDPVLALVAVGSGAFGLVDDVAGSADRRGLKGHVAGLLHGEVTTGALKILGIGGTAVLAALLMDRGRLRPIGTPAAAVLIAGSANLMNLFDLRPGRALKVALLADLPLLFIDPELAVVPITSGAVVARHDLAGHSMMGDTGSNPLGAVLGAAWARHLGTRGRLVAAAGVVALMLSSEKVSFSRVIDAHPVLHAIDQWGRST</sequence>
<evidence type="ECO:0000313" key="1">
    <source>
        <dbReference type="EMBL" id="TQJ15052.1"/>
    </source>
</evidence>
<name>A0A542EI86_9MICO</name>
<proteinExistence type="predicted"/>